<keyword evidence="4" id="KW-1185">Reference proteome</keyword>
<dbReference type="AlphaFoldDB" id="K3XAQ7"/>
<dbReference type="STRING" id="431595.K3XAQ7"/>
<evidence type="ECO:0000313" key="3">
    <source>
        <dbReference type="EnsemblProtists" id="PYU1_T014306"/>
    </source>
</evidence>
<organism evidence="3 4">
    <name type="scientific">Globisporangium ultimum (strain ATCC 200006 / CBS 805.95 / DAOM BR144)</name>
    <name type="common">Pythium ultimum</name>
    <dbReference type="NCBI Taxonomy" id="431595"/>
    <lineage>
        <taxon>Eukaryota</taxon>
        <taxon>Sar</taxon>
        <taxon>Stramenopiles</taxon>
        <taxon>Oomycota</taxon>
        <taxon>Peronosporomycetes</taxon>
        <taxon>Pythiales</taxon>
        <taxon>Pythiaceae</taxon>
        <taxon>Globisporangium</taxon>
    </lineage>
</organism>
<dbReference type="GO" id="GO:0008080">
    <property type="term" value="F:N-acetyltransferase activity"/>
    <property type="evidence" value="ECO:0007669"/>
    <property type="project" value="InterPro"/>
</dbReference>
<evidence type="ECO:0000256" key="1">
    <source>
        <dbReference type="ARBA" id="ARBA00022679"/>
    </source>
</evidence>
<dbReference type="InterPro" id="IPR000182">
    <property type="entry name" value="GNAT_dom"/>
</dbReference>
<evidence type="ECO:0000259" key="2">
    <source>
        <dbReference type="PROSITE" id="PS51186"/>
    </source>
</evidence>
<reference evidence="3" key="3">
    <citation type="submission" date="2015-02" db="UniProtKB">
        <authorList>
            <consortium name="EnsemblProtists"/>
        </authorList>
    </citation>
    <scope>IDENTIFICATION</scope>
    <source>
        <strain evidence="3">DAOM BR144</strain>
    </source>
</reference>
<dbReference type="CDD" id="cd04301">
    <property type="entry name" value="NAT_SF"/>
    <property type="match status" value="1"/>
</dbReference>
<reference evidence="4" key="2">
    <citation type="submission" date="2010-04" db="EMBL/GenBank/DDBJ databases">
        <authorList>
            <person name="Buell R."/>
            <person name="Hamilton J."/>
            <person name="Hostetler J."/>
        </authorList>
    </citation>
    <scope>NUCLEOTIDE SEQUENCE [LARGE SCALE GENOMIC DNA]</scope>
    <source>
        <strain evidence="4">DAOM:BR144</strain>
    </source>
</reference>
<dbReference type="Gene3D" id="3.40.630.30">
    <property type="match status" value="1"/>
</dbReference>
<dbReference type="Pfam" id="PF00583">
    <property type="entry name" value="Acetyltransf_1"/>
    <property type="match status" value="1"/>
</dbReference>
<proteinExistence type="predicted"/>
<dbReference type="PROSITE" id="PS51186">
    <property type="entry name" value="GNAT"/>
    <property type="match status" value="1"/>
</dbReference>
<dbReference type="InParanoid" id="K3XAQ7"/>
<sequence>MANAAPTTEAKPASPHIEIREYLPEDHDDVAMLVRDGLMQYTKPGHEHYDFWVNYLERSLATDVADIPGHYQSAGCNFFIVTAVSPSTGQRVTVGTLGVQKVSNEVAELRRVSVKTEYRRYGIGRLLMAHATQWIRAQGYKKTILHSASTQLQAIEFYKSLGYTVVKTSVRSQDPYFELTHFEKDLE</sequence>
<dbReference type="PANTHER" id="PTHR13947:SF37">
    <property type="entry name" value="LD18367P"/>
    <property type="match status" value="1"/>
</dbReference>
<evidence type="ECO:0000313" key="4">
    <source>
        <dbReference type="Proteomes" id="UP000019132"/>
    </source>
</evidence>
<keyword evidence="1" id="KW-0808">Transferase</keyword>
<feature type="domain" description="N-acetyltransferase" evidence="2">
    <location>
        <begin position="17"/>
        <end position="187"/>
    </location>
</feature>
<protein>
    <recommendedName>
        <fullName evidence="2">N-acetyltransferase domain-containing protein</fullName>
    </recommendedName>
</protein>
<dbReference type="OMA" id="LEIWAEQ"/>
<dbReference type="HOGENOM" id="CLU_013985_11_3_1"/>
<dbReference type="PANTHER" id="PTHR13947">
    <property type="entry name" value="GNAT FAMILY N-ACETYLTRANSFERASE"/>
    <property type="match status" value="1"/>
</dbReference>
<dbReference type="VEuPathDB" id="FungiDB:PYU1_G014276"/>
<accession>K3XAQ7</accession>
<dbReference type="SUPFAM" id="SSF55729">
    <property type="entry name" value="Acyl-CoA N-acyltransferases (Nat)"/>
    <property type="match status" value="1"/>
</dbReference>
<dbReference type="EMBL" id="GL376566">
    <property type="status" value="NOT_ANNOTATED_CDS"/>
    <property type="molecule type" value="Genomic_DNA"/>
</dbReference>
<dbReference type="InterPro" id="IPR050769">
    <property type="entry name" value="NAT_camello-type"/>
</dbReference>
<reference evidence="4" key="1">
    <citation type="journal article" date="2010" name="Genome Biol.">
        <title>Genome sequence of the necrotrophic plant pathogen Pythium ultimum reveals original pathogenicity mechanisms and effector repertoire.</title>
        <authorList>
            <person name="Levesque C.A."/>
            <person name="Brouwer H."/>
            <person name="Cano L."/>
            <person name="Hamilton J.P."/>
            <person name="Holt C."/>
            <person name="Huitema E."/>
            <person name="Raffaele S."/>
            <person name="Robideau G.P."/>
            <person name="Thines M."/>
            <person name="Win J."/>
            <person name="Zerillo M.M."/>
            <person name="Beakes G.W."/>
            <person name="Boore J.L."/>
            <person name="Busam D."/>
            <person name="Dumas B."/>
            <person name="Ferriera S."/>
            <person name="Fuerstenberg S.I."/>
            <person name="Gachon C.M."/>
            <person name="Gaulin E."/>
            <person name="Govers F."/>
            <person name="Grenville-Briggs L."/>
            <person name="Horner N."/>
            <person name="Hostetler J."/>
            <person name="Jiang R.H."/>
            <person name="Johnson J."/>
            <person name="Krajaejun T."/>
            <person name="Lin H."/>
            <person name="Meijer H.J."/>
            <person name="Moore B."/>
            <person name="Morris P."/>
            <person name="Phuntmart V."/>
            <person name="Puiu D."/>
            <person name="Shetty J."/>
            <person name="Stajich J.E."/>
            <person name="Tripathy S."/>
            <person name="Wawra S."/>
            <person name="van West P."/>
            <person name="Whitty B.R."/>
            <person name="Coutinho P.M."/>
            <person name="Henrissat B."/>
            <person name="Martin F."/>
            <person name="Thomas P.D."/>
            <person name="Tyler B.M."/>
            <person name="De Vries R.P."/>
            <person name="Kamoun S."/>
            <person name="Yandell M."/>
            <person name="Tisserat N."/>
            <person name="Buell C.R."/>
        </authorList>
    </citation>
    <scope>NUCLEOTIDE SEQUENCE</scope>
    <source>
        <strain evidence="4">DAOM:BR144</strain>
    </source>
</reference>
<dbReference type="Proteomes" id="UP000019132">
    <property type="component" value="Unassembled WGS sequence"/>
</dbReference>
<dbReference type="InterPro" id="IPR016181">
    <property type="entry name" value="Acyl_CoA_acyltransferase"/>
</dbReference>
<dbReference type="EnsemblProtists" id="PYU1_T014306">
    <property type="protein sequence ID" value="PYU1_T014306"/>
    <property type="gene ID" value="PYU1_G014276"/>
</dbReference>
<name>K3XAQ7_GLOUD</name>
<dbReference type="eggNOG" id="KOG3139">
    <property type="taxonomic scope" value="Eukaryota"/>
</dbReference>